<reference evidence="1" key="1">
    <citation type="submission" date="2014-09" db="EMBL/GenBank/DDBJ databases">
        <authorList>
            <person name="Magalhaes I.L.F."/>
            <person name="Oliveira U."/>
            <person name="Santos F.R."/>
            <person name="Vidigal T.H.D.A."/>
            <person name="Brescovit A.D."/>
            <person name="Santos A.J."/>
        </authorList>
    </citation>
    <scope>NUCLEOTIDE SEQUENCE</scope>
    <source>
        <tissue evidence="1">Shoot tissue taken approximately 20 cm above the soil surface</tissue>
    </source>
</reference>
<sequence>MAAEFLLAAACLVRSIRPRVNASRKRGFLSGRDWPNLSGSRACR</sequence>
<dbReference type="EMBL" id="GBRH01268695">
    <property type="protein sequence ID" value="JAD29200.1"/>
    <property type="molecule type" value="Transcribed_RNA"/>
</dbReference>
<name>A0A0A8YXJ5_ARUDO</name>
<protein>
    <submittedName>
        <fullName evidence="1">Uncharacterized protein</fullName>
    </submittedName>
</protein>
<accession>A0A0A8YXJ5</accession>
<organism evidence="1">
    <name type="scientific">Arundo donax</name>
    <name type="common">Giant reed</name>
    <name type="synonym">Donax arundinaceus</name>
    <dbReference type="NCBI Taxonomy" id="35708"/>
    <lineage>
        <taxon>Eukaryota</taxon>
        <taxon>Viridiplantae</taxon>
        <taxon>Streptophyta</taxon>
        <taxon>Embryophyta</taxon>
        <taxon>Tracheophyta</taxon>
        <taxon>Spermatophyta</taxon>
        <taxon>Magnoliopsida</taxon>
        <taxon>Liliopsida</taxon>
        <taxon>Poales</taxon>
        <taxon>Poaceae</taxon>
        <taxon>PACMAD clade</taxon>
        <taxon>Arundinoideae</taxon>
        <taxon>Arundineae</taxon>
        <taxon>Arundo</taxon>
    </lineage>
</organism>
<dbReference type="AlphaFoldDB" id="A0A0A8YXJ5"/>
<proteinExistence type="predicted"/>
<evidence type="ECO:0000313" key="1">
    <source>
        <dbReference type="EMBL" id="JAD29200.1"/>
    </source>
</evidence>
<reference evidence="1" key="2">
    <citation type="journal article" date="2015" name="Data Brief">
        <title>Shoot transcriptome of the giant reed, Arundo donax.</title>
        <authorList>
            <person name="Barrero R.A."/>
            <person name="Guerrero F.D."/>
            <person name="Moolhuijzen P."/>
            <person name="Goolsby J.A."/>
            <person name="Tidwell J."/>
            <person name="Bellgard S.E."/>
            <person name="Bellgard M.I."/>
        </authorList>
    </citation>
    <scope>NUCLEOTIDE SEQUENCE</scope>
    <source>
        <tissue evidence="1">Shoot tissue taken approximately 20 cm above the soil surface</tissue>
    </source>
</reference>